<comment type="similarity">
    <text evidence="1">Belongs to the peptidase S33 family.</text>
</comment>
<evidence type="ECO:0000313" key="4">
    <source>
        <dbReference type="EMBL" id="RDI44574.1"/>
    </source>
</evidence>
<dbReference type="RefSeq" id="WP_114834250.1">
    <property type="nucleotide sequence ID" value="NZ_LR699114.1"/>
</dbReference>
<dbReference type="Proteomes" id="UP000254720">
    <property type="component" value="Unassembled WGS sequence"/>
</dbReference>
<dbReference type="InterPro" id="IPR002410">
    <property type="entry name" value="Peptidase_S33"/>
</dbReference>
<dbReference type="PRINTS" id="PR00111">
    <property type="entry name" value="ABHYDROLASE"/>
</dbReference>
<accession>A0A370GQ14</accession>
<dbReference type="InterPro" id="IPR029058">
    <property type="entry name" value="AB_hydrolase_fold"/>
</dbReference>
<name>A0A370GQ14_9COXI</name>
<dbReference type="EMBL" id="QQAX01000009">
    <property type="protein sequence ID" value="RDI44574.1"/>
    <property type="molecule type" value="Genomic_DNA"/>
</dbReference>
<proteinExistence type="inferred from homology"/>
<dbReference type="PRINTS" id="PR00793">
    <property type="entry name" value="PROAMNOPTASE"/>
</dbReference>
<dbReference type="SUPFAM" id="SSF53474">
    <property type="entry name" value="alpha/beta-Hydrolases"/>
    <property type="match status" value="1"/>
</dbReference>
<dbReference type="InterPro" id="IPR050266">
    <property type="entry name" value="AB_hydrolase_sf"/>
</dbReference>
<dbReference type="PANTHER" id="PTHR43798:SF33">
    <property type="entry name" value="HYDROLASE, PUTATIVE (AFU_ORTHOLOGUE AFUA_2G14860)-RELATED"/>
    <property type="match status" value="1"/>
</dbReference>
<organism evidence="4 5">
    <name type="scientific">Aquicella lusitana</name>
    <dbReference type="NCBI Taxonomy" id="254246"/>
    <lineage>
        <taxon>Bacteria</taxon>
        <taxon>Pseudomonadati</taxon>
        <taxon>Pseudomonadota</taxon>
        <taxon>Gammaproteobacteria</taxon>
        <taxon>Legionellales</taxon>
        <taxon>Coxiellaceae</taxon>
        <taxon>Aquicella</taxon>
    </lineage>
</organism>
<dbReference type="InterPro" id="IPR000073">
    <property type="entry name" value="AB_hydrolase_1"/>
</dbReference>
<dbReference type="GO" id="GO:0008233">
    <property type="term" value="F:peptidase activity"/>
    <property type="evidence" value="ECO:0007669"/>
    <property type="project" value="InterPro"/>
</dbReference>
<evidence type="ECO:0000256" key="2">
    <source>
        <dbReference type="ARBA" id="ARBA00022801"/>
    </source>
</evidence>
<keyword evidence="2" id="KW-0378">Hydrolase</keyword>
<reference evidence="4 5" key="1">
    <citation type="submission" date="2018-07" db="EMBL/GenBank/DDBJ databases">
        <title>Genomic Encyclopedia of Type Strains, Phase IV (KMG-IV): sequencing the most valuable type-strain genomes for metagenomic binning, comparative biology and taxonomic classification.</title>
        <authorList>
            <person name="Goeker M."/>
        </authorList>
    </citation>
    <scope>NUCLEOTIDE SEQUENCE [LARGE SCALE GENOMIC DNA]</scope>
    <source>
        <strain evidence="4 5">DSM 16500</strain>
    </source>
</reference>
<keyword evidence="5" id="KW-1185">Reference proteome</keyword>
<dbReference type="OrthoDB" id="2086224at2"/>
<dbReference type="AlphaFoldDB" id="A0A370GQ14"/>
<dbReference type="Gene3D" id="3.40.50.1820">
    <property type="entry name" value="alpha/beta hydrolase"/>
    <property type="match status" value="1"/>
</dbReference>
<evidence type="ECO:0000313" key="5">
    <source>
        <dbReference type="Proteomes" id="UP000254720"/>
    </source>
</evidence>
<dbReference type="Pfam" id="PF00561">
    <property type="entry name" value="Abhydrolase_1"/>
    <property type="match status" value="1"/>
</dbReference>
<evidence type="ECO:0000259" key="3">
    <source>
        <dbReference type="Pfam" id="PF00561"/>
    </source>
</evidence>
<feature type="domain" description="AB hydrolase-1" evidence="3">
    <location>
        <begin position="33"/>
        <end position="264"/>
    </location>
</feature>
<dbReference type="PANTHER" id="PTHR43798">
    <property type="entry name" value="MONOACYLGLYCEROL LIPASE"/>
    <property type="match status" value="1"/>
</dbReference>
<evidence type="ECO:0000256" key="1">
    <source>
        <dbReference type="ARBA" id="ARBA00010088"/>
    </source>
</evidence>
<protein>
    <submittedName>
        <fullName evidence="4">Proline iminopeptidase</fullName>
    </submittedName>
</protein>
<sequence>MKIKISRTNVSPVRLNVEVKSQGKLGDRPVAFILPGGPGADHTPYLSYACLQGVADLVFHDPRGCGQSNKDNPAGYTLNTYIDDVESIRQALSLDKIIVIGKSYGSMCALGYALRYPDNVEKLVLSAGAPSYRFPDTAKRNLKRKGTPEQIKVCEKLWAGKFSNRDELLTYFQLTQPLYSVRVKQQKSPDLIYKSKQFSYEVLNEGFKNDFWHFDYEAQLPKVTCPTLILAGRHDWINDVSHAEFMAARIPYSRLHVFENASHAMEVDAAEEYFQTIADFITL</sequence>
<comment type="caution">
    <text evidence="4">The sequence shown here is derived from an EMBL/GenBank/DDBJ whole genome shotgun (WGS) entry which is preliminary data.</text>
</comment>
<gene>
    <name evidence="4" type="ORF">C8D86_10956</name>
</gene>
<dbReference type="GO" id="GO:0016020">
    <property type="term" value="C:membrane"/>
    <property type="evidence" value="ECO:0007669"/>
    <property type="project" value="TreeGrafter"/>
</dbReference>
<dbReference type="GO" id="GO:0006508">
    <property type="term" value="P:proteolysis"/>
    <property type="evidence" value="ECO:0007669"/>
    <property type="project" value="InterPro"/>
</dbReference>